<evidence type="ECO:0000313" key="6">
    <source>
        <dbReference type="Proteomes" id="UP000464954"/>
    </source>
</evidence>
<dbReference type="InterPro" id="IPR003313">
    <property type="entry name" value="AraC-bd"/>
</dbReference>
<sequence>MACGNSHLIKTPNRESAFKELQATGLALEYFPAFEQQQHDFHTHEFVEILFVLNGTFRHVTADRTYDEAAGGLTILNYNQFHTLKTPNGPVELINVYWNLKKWPLPSLPEPLSSRMNELIPAHPMLGHRLNRIRHLQVEAKEKTKQLLFALLQEQQEPTAGSEAAIDALFRLFLIELCRAAPVDPAAEEQAFNPRMETVRHYLENHFSEPVRLEHLCRLSNLRKPNLCQQFKKYTGLSTGEYLKQLRFSAALQKLRTTNDKVLSICHECGFSDVSNFNRTFRAAFGQSPGQYRQTACAKKTA</sequence>
<dbReference type="SMART" id="SM00342">
    <property type="entry name" value="HTH_ARAC"/>
    <property type="match status" value="1"/>
</dbReference>
<dbReference type="SUPFAM" id="SSF46689">
    <property type="entry name" value="Homeodomain-like"/>
    <property type="match status" value="2"/>
</dbReference>
<dbReference type="Gene3D" id="1.10.10.60">
    <property type="entry name" value="Homeodomain-like"/>
    <property type="match status" value="1"/>
</dbReference>
<evidence type="ECO:0000256" key="3">
    <source>
        <dbReference type="ARBA" id="ARBA00023163"/>
    </source>
</evidence>
<keyword evidence="3" id="KW-0804">Transcription</keyword>
<gene>
    <name evidence="5" type="ORF">GT409_07470</name>
</gene>
<reference evidence="5 6" key="1">
    <citation type="submission" date="2020-01" db="EMBL/GenBank/DDBJ databases">
        <title>Ponticoccus aerotolerans gen. nov., sp. nov., an anaerobic bacterium and proposal of Ponticoccusceae fam. nov., Ponticoccusles ord. nov. and Ponticoccuse classis nov. in the phylum Kiritimatiellaeota.</title>
        <authorList>
            <person name="Zhou L.Y."/>
            <person name="Du Z.J."/>
        </authorList>
    </citation>
    <scope>NUCLEOTIDE SEQUENCE [LARGE SCALE GENOMIC DNA]</scope>
    <source>
        <strain evidence="5 6">S-5007</strain>
    </source>
</reference>
<dbReference type="PANTHER" id="PTHR43280:SF28">
    <property type="entry name" value="HTH-TYPE TRANSCRIPTIONAL ACTIVATOR RHAS"/>
    <property type="match status" value="1"/>
</dbReference>
<dbReference type="InterPro" id="IPR009057">
    <property type="entry name" value="Homeodomain-like_sf"/>
</dbReference>
<dbReference type="Gene3D" id="2.60.120.10">
    <property type="entry name" value="Jelly Rolls"/>
    <property type="match status" value="1"/>
</dbReference>
<dbReference type="GO" id="GO:0043565">
    <property type="term" value="F:sequence-specific DNA binding"/>
    <property type="evidence" value="ECO:0007669"/>
    <property type="project" value="InterPro"/>
</dbReference>
<feature type="domain" description="HTH araC/xylS-type" evidence="4">
    <location>
        <begin position="197"/>
        <end position="295"/>
    </location>
</feature>
<keyword evidence="1" id="KW-0805">Transcription regulation</keyword>
<dbReference type="EMBL" id="CP047593">
    <property type="protein sequence ID" value="QHI69294.1"/>
    <property type="molecule type" value="Genomic_DNA"/>
</dbReference>
<dbReference type="KEGG" id="taer:GT409_07470"/>
<dbReference type="GO" id="GO:0003700">
    <property type="term" value="F:DNA-binding transcription factor activity"/>
    <property type="evidence" value="ECO:0007669"/>
    <property type="project" value="InterPro"/>
</dbReference>
<protein>
    <submittedName>
        <fullName evidence="5">Helix-turn-helix domain-containing protein</fullName>
    </submittedName>
</protein>
<dbReference type="SUPFAM" id="SSF51215">
    <property type="entry name" value="Regulatory protein AraC"/>
    <property type="match status" value="1"/>
</dbReference>
<dbReference type="InterPro" id="IPR020449">
    <property type="entry name" value="Tscrpt_reg_AraC-type_HTH"/>
</dbReference>
<dbReference type="InterPro" id="IPR037923">
    <property type="entry name" value="HTH-like"/>
</dbReference>
<evidence type="ECO:0000313" key="5">
    <source>
        <dbReference type="EMBL" id="QHI69294.1"/>
    </source>
</evidence>
<dbReference type="InterPro" id="IPR014710">
    <property type="entry name" value="RmlC-like_jellyroll"/>
</dbReference>
<dbReference type="PANTHER" id="PTHR43280">
    <property type="entry name" value="ARAC-FAMILY TRANSCRIPTIONAL REGULATOR"/>
    <property type="match status" value="1"/>
</dbReference>
<dbReference type="InterPro" id="IPR018060">
    <property type="entry name" value="HTH_AraC"/>
</dbReference>
<dbReference type="Pfam" id="PF02311">
    <property type="entry name" value="AraC_binding"/>
    <property type="match status" value="1"/>
</dbReference>
<dbReference type="Pfam" id="PF12833">
    <property type="entry name" value="HTH_18"/>
    <property type="match status" value="1"/>
</dbReference>
<evidence type="ECO:0000256" key="1">
    <source>
        <dbReference type="ARBA" id="ARBA00023015"/>
    </source>
</evidence>
<accession>A0A6P1M9R1</accession>
<evidence type="ECO:0000256" key="2">
    <source>
        <dbReference type="ARBA" id="ARBA00023125"/>
    </source>
</evidence>
<dbReference type="PROSITE" id="PS01124">
    <property type="entry name" value="HTH_ARAC_FAMILY_2"/>
    <property type="match status" value="1"/>
</dbReference>
<name>A0A6P1M9R1_9BACT</name>
<dbReference type="Proteomes" id="UP000464954">
    <property type="component" value="Chromosome"/>
</dbReference>
<dbReference type="AlphaFoldDB" id="A0A6P1M9R1"/>
<keyword evidence="6" id="KW-1185">Reference proteome</keyword>
<organism evidence="5 6">
    <name type="scientific">Tichowtungia aerotolerans</name>
    <dbReference type="NCBI Taxonomy" id="2697043"/>
    <lineage>
        <taxon>Bacteria</taxon>
        <taxon>Pseudomonadati</taxon>
        <taxon>Kiritimatiellota</taxon>
        <taxon>Tichowtungiia</taxon>
        <taxon>Tichowtungiales</taxon>
        <taxon>Tichowtungiaceae</taxon>
        <taxon>Tichowtungia</taxon>
    </lineage>
</organism>
<keyword evidence="2" id="KW-0238">DNA-binding</keyword>
<dbReference type="PRINTS" id="PR00032">
    <property type="entry name" value="HTHARAC"/>
</dbReference>
<evidence type="ECO:0000259" key="4">
    <source>
        <dbReference type="PROSITE" id="PS01124"/>
    </source>
</evidence>
<proteinExistence type="predicted"/>
<dbReference type="RefSeq" id="WP_160628476.1">
    <property type="nucleotide sequence ID" value="NZ_CP047593.1"/>
</dbReference>